<accession>A0A183U6S4</accession>
<evidence type="ECO:0000313" key="2">
    <source>
        <dbReference type="WBParaSite" id="TCNE_0000419401-mRNA-1"/>
    </source>
</evidence>
<reference evidence="2" key="1">
    <citation type="submission" date="2016-06" db="UniProtKB">
        <authorList>
            <consortium name="WormBaseParasite"/>
        </authorList>
    </citation>
    <scope>IDENTIFICATION</scope>
</reference>
<organism evidence="1 2">
    <name type="scientific">Toxocara canis</name>
    <name type="common">Canine roundworm</name>
    <dbReference type="NCBI Taxonomy" id="6265"/>
    <lineage>
        <taxon>Eukaryota</taxon>
        <taxon>Metazoa</taxon>
        <taxon>Ecdysozoa</taxon>
        <taxon>Nematoda</taxon>
        <taxon>Chromadorea</taxon>
        <taxon>Rhabditida</taxon>
        <taxon>Spirurina</taxon>
        <taxon>Ascaridomorpha</taxon>
        <taxon>Ascaridoidea</taxon>
        <taxon>Toxocaridae</taxon>
        <taxon>Toxocara</taxon>
    </lineage>
</organism>
<evidence type="ECO:0000313" key="1">
    <source>
        <dbReference type="Proteomes" id="UP000050794"/>
    </source>
</evidence>
<sequence length="184" mass="20350">LELAFATCLASQRDAVKPGPELQIMRSFEVMRPKWTEIAAAVSAGRVYSAFALLFFFQLRAESSKQPNVDLEGVFRPLPFSDLKQPVDSAAVPERSGKECEEQEFDESMNEANTLEEETNVGEEIDACIESAGEKMLQKADAIQTDHSSIEQVDSGSSSATKEEINVRIAFKIIDAIEKWQDGV</sequence>
<dbReference type="AlphaFoldDB" id="A0A183U6S4"/>
<name>A0A183U6S4_TOXCA</name>
<dbReference type="WBParaSite" id="TCNE_0000419401-mRNA-1">
    <property type="protein sequence ID" value="TCNE_0000419401-mRNA-1"/>
    <property type="gene ID" value="TCNE_0000419401"/>
</dbReference>
<proteinExistence type="predicted"/>
<dbReference type="Proteomes" id="UP000050794">
    <property type="component" value="Unassembled WGS sequence"/>
</dbReference>
<protein>
    <submittedName>
        <fullName evidence="2">GTD-binding domain-containing protein</fullName>
    </submittedName>
</protein>
<keyword evidence="1" id="KW-1185">Reference proteome</keyword>